<dbReference type="InterPro" id="IPR055100">
    <property type="entry name" value="GNAT_LYC1-like"/>
</dbReference>
<reference evidence="2" key="1">
    <citation type="submission" date="2020-01" db="EMBL/GenBank/DDBJ databases">
        <authorList>
            <consortium name="DOE Joint Genome Institute"/>
            <person name="Haridas S."/>
            <person name="Albert R."/>
            <person name="Binder M."/>
            <person name="Bloem J."/>
            <person name="Labutti K."/>
            <person name="Salamov A."/>
            <person name="Andreopoulos B."/>
            <person name="Baker S.E."/>
            <person name="Barry K."/>
            <person name="Bills G."/>
            <person name="Bluhm B.H."/>
            <person name="Cannon C."/>
            <person name="Castanera R."/>
            <person name="Culley D.E."/>
            <person name="Daum C."/>
            <person name="Ezra D."/>
            <person name="Gonzalez J.B."/>
            <person name="Henrissat B."/>
            <person name="Kuo A."/>
            <person name="Liang C."/>
            <person name="Lipzen A."/>
            <person name="Lutzoni F."/>
            <person name="Magnuson J."/>
            <person name="Mondo S."/>
            <person name="Nolan M."/>
            <person name="Ohm R."/>
            <person name="Pangilinan J."/>
            <person name="Park H.-J."/>
            <person name="Ramirez L."/>
            <person name="Alfaro M."/>
            <person name="Sun H."/>
            <person name="Tritt A."/>
            <person name="Yoshinaga Y."/>
            <person name="Zwiers L.-H."/>
            <person name="Turgeon B.G."/>
            <person name="Goodwin S.B."/>
            <person name="Spatafora J.W."/>
            <person name="Crous P.W."/>
            <person name="Grigoriev I.V."/>
        </authorList>
    </citation>
    <scope>NUCLEOTIDE SEQUENCE</scope>
    <source>
        <strain evidence="2">CBS 394.84</strain>
    </source>
</reference>
<evidence type="ECO:0000313" key="2">
    <source>
        <dbReference type="EMBL" id="KAF1840802.1"/>
    </source>
</evidence>
<dbReference type="PANTHER" id="PTHR34815:SF4">
    <property type="entry name" value="N-ACETYLTRANSFERASE DOMAIN-CONTAINING PROTEIN"/>
    <property type="match status" value="1"/>
</dbReference>
<evidence type="ECO:0000259" key="1">
    <source>
        <dbReference type="Pfam" id="PF22998"/>
    </source>
</evidence>
<dbReference type="Proteomes" id="UP000800039">
    <property type="component" value="Unassembled WGS sequence"/>
</dbReference>
<feature type="domain" description="LYC1 C-terminal" evidence="1">
    <location>
        <begin position="170"/>
        <end position="390"/>
    </location>
</feature>
<dbReference type="Pfam" id="PF22998">
    <property type="entry name" value="GNAT_LYC1-like"/>
    <property type="match status" value="1"/>
</dbReference>
<dbReference type="SUPFAM" id="SSF55729">
    <property type="entry name" value="Acyl-CoA N-acyltransferases (Nat)"/>
    <property type="match status" value="1"/>
</dbReference>
<gene>
    <name evidence="2" type="ORF">K460DRAFT_295557</name>
</gene>
<evidence type="ECO:0000313" key="3">
    <source>
        <dbReference type="Proteomes" id="UP000800039"/>
    </source>
</evidence>
<dbReference type="PANTHER" id="PTHR34815">
    <property type="entry name" value="LYSINE ACETYLTRANSFERASE"/>
    <property type="match status" value="1"/>
</dbReference>
<proteinExistence type="predicted"/>
<organism evidence="2 3">
    <name type="scientific">Cucurbitaria berberidis CBS 394.84</name>
    <dbReference type="NCBI Taxonomy" id="1168544"/>
    <lineage>
        <taxon>Eukaryota</taxon>
        <taxon>Fungi</taxon>
        <taxon>Dikarya</taxon>
        <taxon>Ascomycota</taxon>
        <taxon>Pezizomycotina</taxon>
        <taxon>Dothideomycetes</taxon>
        <taxon>Pleosporomycetidae</taxon>
        <taxon>Pleosporales</taxon>
        <taxon>Pleosporineae</taxon>
        <taxon>Cucurbitariaceae</taxon>
        <taxon>Cucurbitaria</taxon>
    </lineage>
</organism>
<protein>
    <recommendedName>
        <fullName evidence="1">LYC1 C-terminal domain-containing protein</fullName>
    </recommendedName>
</protein>
<dbReference type="EMBL" id="ML976619">
    <property type="protein sequence ID" value="KAF1840802.1"/>
    <property type="molecule type" value="Genomic_DNA"/>
</dbReference>
<dbReference type="RefSeq" id="XP_040783365.1">
    <property type="nucleotide sequence ID" value="XM_040929571.1"/>
</dbReference>
<dbReference type="AlphaFoldDB" id="A0A9P4L401"/>
<name>A0A9P4L401_9PLEO</name>
<comment type="caution">
    <text evidence="2">The sequence shown here is derived from an EMBL/GenBank/DDBJ whole genome shotgun (WGS) entry which is preliminary data.</text>
</comment>
<dbReference type="InterPro" id="IPR053013">
    <property type="entry name" value="LAT"/>
</dbReference>
<dbReference type="OrthoDB" id="2020070at2759"/>
<sequence>MGDSPAIILVHPTEEEKLIQFNLNGAEWRGALSLEAYLRRETVLSQQTLTKDGGITYWILIDTSLPHQLGRPKLPLASCETYRKKALVWQDGKLQEVICHGIGSVFCASHLRRRGYAQRLMTELGKALRTYQTDEKTQSLFSVLYSDIGKKFYKDFGWEPFDSSHVALNAGTSADASSLPAARPLYAEDLEELCEIDVASVRRNLESRPKGSKTAVALLPDIETIRWHHARENFVGMELHRKAPNIKGAIVGTEKGKRVWCYWTRMWYNQNPAEAKGNTMHILRLVIEDGVWGDTAASNVNGNSVDHSHDAAIAALLVVAQREAEEWKMEHVEMWAPTPAALAAAQRLDPSAKVVARDTESIASLQWFPEHDGPVADKIDWIGNEKYGWC</sequence>
<keyword evidence="3" id="KW-1185">Reference proteome</keyword>
<dbReference type="GeneID" id="63846823"/>
<accession>A0A9P4L401</accession>
<dbReference type="Gene3D" id="3.40.630.30">
    <property type="match status" value="1"/>
</dbReference>
<dbReference type="InterPro" id="IPR016181">
    <property type="entry name" value="Acyl_CoA_acyltransferase"/>
</dbReference>